<evidence type="ECO:0000313" key="2">
    <source>
        <dbReference type="EMBL" id="KAH6892390.1"/>
    </source>
</evidence>
<gene>
    <name evidence="2" type="ORF">B0T10DRAFT_547167</name>
</gene>
<accession>A0A9P8WBB1</accession>
<keyword evidence="3" id="KW-1185">Reference proteome</keyword>
<feature type="region of interest" description="Disordered" evidence="1">
    <location>
        <begin position="324"/>
        <end position="345"/>
    </location>
</feature>
<evidence type="ECO:0000313" key="3">
    <source>
        <dbReference type="Proteomes" id="UP000777438"/>
    </source>
</evidence>
<dbReference type="EMBL" id="JAGPYM010000007">
    <property type="protein sequence ID" value="KAH6892390.1"/>
    <property type="molecule type" value="Genomic_DNA"/>
</dbReference>
<dbReference type="Proteomes" id="UP000777438">
    <property type="component" value="Unassembled WGS sequence"/>
</dbReference>
<sequence length="345" mass="38493">MSSSSPPHAKLDDAQVQNLYQTLKKMSSISKFQTVLFSAQASQDGGRSAPYNVNNSADAERAFVDQADSASKAMRGHPLAQLYDMETVQNSTYEETMSKSDVHAELFKELFRSYNLEPTAFQQLDEVLTTFVHAVQNISIDPSGPSATVDLTLRINEVVATNFGDGVRLNWVYDAKVRIITLKINNETWKTAINKDGPDQQLTFKMDMIVADALLKTTRVQQELPRMEVGFQFAAKMSLNDFTDKASPPPVLIDYTGKHVSFPPASSPDYEWKACIWERDLTPLWVFHGSSPFDFGGPCNFSESILRSATPFRKPGVIDNTTAETEAEHGYITDPARPPHSLRKE</sequence>
<dbReference type="AlphaFoldDB" id="A0A9P8WBB1"/>
<comment type="caution">
    <text evidence="2">The sequence shown here is derived from an EMBL/GenBank/DDBJ whole genome shotgun (WGS) entry which is preliminary data.</text>
</comment>
<reference evidence="2 3" key="1">
    <citation type="journal article" date="2021" name="Nat. Commun.">
        <title>Genetic determinants of endophytism in the Arabidopsis root mycobiome.</title>
        <authorList>
            <person name="Mesny F."/>
            <person name="Miyauchi S."/>
            <person name="Thiergart T."/>
            <person name="Pickel B."/>
            <person name="Atanasova L."/>
            <person name="Karlsson M."/>
            <person name="Huettel B."/>
            <person name="Barry K.W."/>
            <person name="Haridas S."/>
            <person name="Chen C."/>
            <person name="Bauer D."/>
            <person name="Andreopoulos W."/>
            <person name="Pangilinan J."/>
            <person name="LaButti K."/>
            <person name="Riley R."/>
            <person name="Lipzen A."/>
            <person name="Clum A."/>
            <person name="Drula E."/>
            <person name="Henrissat B."/>
            <person name="Kohler A."/>
            <person name="Grigoriev I.V."/>
            <person name="Martin F.M."/>
            <person name="Hacquard S."/>
        </authorList>
    </citation>
    <scope>NUCLEOTIDE SEQUENCE [LARGE SCALE GENOMIC DNA]</scope>
    <source>
        <strain evidence="2 3">MPI-CAGE-CH-0241</strain>
    </source>
</reference>
<protein>
    <submittedName>
        <fullName evidence="2">Uncharacterized protein</fullName>
    </submittedName>
</protein>
<name>A0A9P8WBB1_9HYPO</name>
<proteinExistence type="predicted"/>
<organism evidence="2 3">
    <name type="scientific">Thelonectria olida</name>
    <dbReference type="NCBI Taxonomy" id="1576542"/>
    <lineage>
        <taxon>Eukaryota</taxon>
        <taxon>Fungi</taxon>
        <taxon>Dikarya</taxon>
        <taxon>Ascomycota</taxon>
        <taxon>Pezizomycotina</taxon>
        <taxon>Sordariomycetes</taxon>
        <taxon>Hypocreomycetidae</taxon>
        <taxon>Hypocreales</taxon>
        <taxon>Nectriaceae</taxon>
        <taxon>Thelonectria</taxon>
    </lineage>
</organism>
<evidence type="ECO:0000256" key="1">
    <source>
        <dbReference type="SAM" id="MobiDB-lite"/>
    </source>
</evidence>